<evidence type="ECO:0000313" key="3">
    <source>
        <dbReference type="Proteomes" id="UP001204376"/>
    </source>
</evidence>
<dbReference type="RefSeq" id="WP_256537508.1">
    <property type="nucleotide sequence ID" value="NZ_JANHOH010000001.1"/>
</dbReference>
<feature type="transmembrane region" description="Helical" evidence="1">
    <location>
        <begin position="12"/>
        <end position="30"/>
    </location>
</feature>
<accession>A0ABT1SY67</accession>
<evidence type="ECO:0000256" key="1">
    <source>
        <dbReference type="SAM" id="Phobius"/>
    </source>
</evidence>
<name>A0ABT1SY67_9SPHI</name>
<gene>
    <name evidence="2" type="ORF">NPE20_05010</name>
</gene>
<reference evidence="2 3" key="1">
    <citation type="submission" date="2022-07" db="EMBL/GenBank/DDBJ databases">
        <title>Mucilaginibacter sp. JC4.</title>
        <authorList>
            <person name="Le V."/>
            <person name="Ko S.-R."/>
            <person name="Ahn C.-Y."/>
            <person name="Oh H.-M."/>
        </authorList>
    </citation>
    <scope>NUCLEOTIDE SEQUENCE [LARGE SCALE GENOMIC DNA]</scope>
    <source>
        <strain evidence="2 3">JC4</strain>
    </source>
</reference>
<proteinExistence type="predicted"/>
<protein>
    <submittedName>
        <fullName evidence="2">Uncharacterized protein</fullName>
    </submittedName>
</protein>
<evidence type="ECO:0000313" key="2">
    <source>
        <dbReference type="EMBL" id="MCQ6957301.1"/>
    </source>
</evidence>
<dbReference type="Proteomes" id="UP001204376">
    <property type="component" value="Unassembled WGS sequence"/>
</dbReference>
<keyword evidence="3" id="KW-1185">Reference proteome</keyword>
<sequence length="165" mass="18791">MLNAISWQQYVTAVLLFSLAWYACVGLRYYRTRLPGLLRTRTKNELPEVASAAPSVMGLAKPETGTSLYDPEVFIFNAASPDDISGQTLPKGPSDDLLEEAKMLVDAFRDNDNKTEFIALFKLLLNQYEVFRDEISLPTVIRPLREFADSHLPFRLQETEWPLTF</sequence>
<dbReference type="EMBL" id="JANHOH010000001">
    <property type="protein sequence ID" value="MCQ6957301.1"/>
    <property type="molecule type" value="Genomic_DNA"/>
</dbReference>
<organism evidence="2 3">
    <name type="scientific">Mucilaginibacter aquariorum</name>
    <dbReference type="NCBI Taxonomy" id="2967225"/>
    <lineage>
        <taxon>Bacteria</taxon>
        <taxon>Pseudomonadati</taxon>
        <taxon>Bacteroidota</taxon>
        <taxon>Sphingobacteriia</taxon>
        <taxon>Sphingobacteriales</taxon>
        <taxon>Sphingobacteriaceae</taxon>
        <taxon>Mucilaginibacter</taxon>
    </lineage>
</organism>
<keyword evidence="1" id="KW-1133">Transmembrane helix</keyword>
<comment type="caution">
    <text evidence="2">The sequence shown here is derived from an EMBL/GenBank/DDBJ whole genome shotgun (WGS) entry which is preliminary data.</text>
</comment>
<keyword evidence="1" id="KW-0812">Transmembrane</keyword>
<keyword evidence="1" id="KW-0472">Membrane</keyword>